<dbReference type="EMBL" id="QTSX02002848">
    <property type="protein sequence ID" value="KAJ9074733.1"/>
    <property type="molecule type" value="Genomic_DNA"/>
</dbReference>
<sequence length="343" mass="38107">MRVTLLVSLQVVCGFDFEVGKVVDTLIKNSPLKYEGDGGNSPVDYMKYALNKAMPTLVRSIGHYADNTPPRKTDLRFKHTSLEGVISNLNNSLVSSCAMRDFNRGRCTANTTYSDIHVIEDKLVDAVAVVLANNKQKKIVVSYRATVTTQNFLDDFDGAPVDLPGAPDGVRVHRGIYANYLATYNKVRHALTKLLDHHRFRDYSVLVTGYSLGGGAATIAMCDLTKFIRMRPEPRHIELISYAAPRAGNPEYAAYLASLKVPVTRVTLAYDIVSHTPIRELGYTHVGQEIHTIQPERLGNYSLKMCSQEYDEDPTCAWAESSQATPVRHLFPFGAPFSGPPFY</sequence>
<accession>A0ACC2TJK3</accession>
<evidence type="ECO:0000313" key="2">
    <source>
        <dbReference type="Proteomes" id="UP001165960"/>
    </source>
</evidence>
<keyword evidence="2" id="KW-1185">Reference proteome</keyword>
<comment type="caution">
    <text evidence="1">The sequence shown here is derived from an EMBL/GenBank/DDBJ whole genome shotgun (WGS) entry which is preliminary data.</text>
</comment>
<protein>
    <submittedName>
        <fullName evidence="1">Uncharacterized protein</fullName>
    </submittedName>
</protein>
<reference evidence="1" key="1">
    <citation type="submission" date="2022-04" db="EMBL/GenBank/DDBJ databases">
        <title>Genome of the entomopathogenic fungus Entomophthora muscae.</title>
        <authorList>
            <person name="Elya C."/>
            <person name="Lovett B.R."/>
            <person name="Lee E."/>
            <person name="Macias A.M."/>
            <person name="Hajek A.E."/>
            <person name="De Bivort B.L."/>
            <person name="Kasson M.T."/>
            <person name="De Fine Licht H.H."/>
            <person name="Stajich J.E."/>
        </authorList>
    </citation>
    <scope>NUCLEOTIDE SEQUENCE</scope>
    <source>
        <strain evidence="1">Berkeley</strain>
    </source>
</reference>
<gene>
    <name evidence="1" type="ORF">DSO57_1003387</name>
</gene>
<proteinExistence type="predicted"/>
<organism evidence="1 2">
    <name type="scientific">Entomophthora muscae</name>
    <dbReference type="NCBI Taxonomy" id="34485"/>
    <lineage>
        <taxon>Eukaryota</taxon>
        <taxon>Fungi</taxon>
        <taxon>Fungi incertae sedis</taxon>
        <taxon>Zoopagomycota</taxon>
        <taxon>Entomophthoromycotina</taxon>
        <taxon>Entomophthoromycetes</taxon>
        <taxon>Entomophthorales</taxon>
        <taxon>Entomophthoraceae</taxon>
        <taxon>Entomophthora</taxon>
    </lineage>
</organism>
<evidence type="ECO:0000313" key="1">
    <source>
        <dbReference type="EMBL" id="KAJ9074733.1"/>
    </source>
</evidence>
<dbReference type="Proteomes" id="UP001165960">
    <property type="component" value="Unassembled WGS sequence"/>
</dbReference>
<name>A0ACC2TJK3_9FUNG</name>